<feature type="non-terminal residue" evidence="1">
    <location>
        <position position="73"/>
    </location>
</feature>
<dbReference type="EMBL" id="SNRW01030806">
    <property type="protein sequence ID" value="KAA6357813.1"/>
    <property type="molecule type" value="Genomic_DNA"/>
</dbReference>
<accession>A0A5J4TJ84</accession>
<name>A0A5J4TJ84_9EUKA</name>
<comment type="caution">
    <text evidence="1">The sequence shown here is derived from an EMBL/GenBank/DDBJ whole genome shotgun (WGS) entry which is preliminary data.</text>
</comment>
<organism evidence="1 2">
    <name type="scientific">Streblomastix strix</name>
    <dbReference type="NCBI Taxonomy" id="222440"/>
    <lineage>
        <taxon>Eukaryota</taxon>
        <taxon>Metamonada</taxon>
        <taxon>Preaxostyla</taxon>
        <taxon>Oxymonadida</taxon>
        <taxon>Streblomastigidae</taxon>
        <taxon>Streblomastix</taxon>
    </lineage>
</organism>
<sequence length="73" mass="8038">MAIATFALNAEPFSQSNDIVVKTEEMKKYGWKDTSDSGMAELNRMLTKELLVVVSASQLQIPSSFEPASVSRL</sequence>
<dbReference type="AlphaFoldDB" id="A0A5J4TJ84"/>
<gene>
    <name evidence="1" type="ORF">EZS28_046660</name>
</gene>
<dbReference type="Proteomes" id="UP000324800">
    <property type="component" value="Unassembled WGS sequence"/>
</dbReference>
<proteinExistence type="predicted"/>
<evidence type="ECO:0000313" key="2">
    <source>
        <dbReference type="Proteomes" id="UP000324800"/>
    </source>
</evidence>
<protein>
    <submittedName>
        <fullName evidence="1">Uncharacterized protein</fullName>
    </submittedName>
</protein>
<evidence type="ECO:0000313" key="1">
    <source>
        <dbReference type="EMBL" id="KAA6357813.1"/>
    </source>
</evidence>
<reference evidence="1 2" key="1">
    <citation type="submission" date="2019-03" db="EMBL/GenBank/DDBJ databases">
        <title>Single cell metagenomics reveals metabolic interactions within the superorganism composed of flagellate Streblomastix strix and complex community of Bacteroidetes bacteria on its surface.</title>
        <authorList>
            <person name="Treitli S.C."/>
            <person name="Kolisko M."/>
            <person name="Husnik F."/>
            <person name="Keeling P."/>
            <person name="Hampl V."/>
        </authorList>
    </citation>
    <scope>NUCLEOTIDE SEQUENCE [LARGE SCALE GENOMIC DNA]</scope>
    <source>
        <strain evidence="1">ST1C</strain>
    </source>
</reference>